<evidence type="ECO:0000313" key="14">
    <source>
        <dbReference type="EMBL" id="PQD97046.1"/>
    </source>
</evidence>
<comment type="pathway">
    <text evidence="3 12">Amino-acid biosynthesis; L-tryptophan biosynthesis; L-tryptophan from chorismate: step 5/5.</text>
</comment>
<name>A0A2S7N4U5_9BACI</name>
<dbReference type="Proteomes" id="UP000239663">
    <property type="component" value="Unassembled WGS sequence"/>
</dbReference>
<accession>A0A2S7N4U5</accession>
<feature type="domain" description="Tryptophan synthase beta chain-like PALP" evidence="13">
    <location>
        <begin position="58"/>
        <end position="382"/>
    </location>
</feature>
<dbReference type="EMBL" id="PKOZ01000001">
    <property type="protein sequence ID" value="PQD97046.1"/>
    <property type="molecule type" value="Genomic_DNA"/>
</dbReference>
<evidence type="ECO:0000256" key="6">
    <source>
        <dbReference type="ARBA" id="ARBA00022605"/>
    </source>
</evidence>
<sequence>MPMQTEQASSGKYGEYGGRYVPETLMPALKELEEAYERIGKSDDFLDEYQSLLSDYVGRETPLYYAKNLTEHLGGARIYLKREDLNHTGAHKINNTLGQALLAKKMGKRRVVAETGAGQHGVATASVCALLGLEPIIFMGEKDVERQKQNVIRMELLGAKVVPVTSGSKTLKDAVNEALRYWVINIEDTHYLMGSVLGPHPFPLIVRDFQSVISKEAREQSLALTGALPDVVIACIGGGSNAMGMFYHFLADTAVELIGVEAAGKGLETDFHASSLTKGKKGILHGAYMYLLQNEDGQIQEAHSISAGLDYPGVGPEHCFLRDAGRVEYTSILDKEALEAFMLLTSKEGILPALESSHAIAEVMKRAPHMSRDQSIIVCLSGRGDKDMDTVIKELGGYENEQSII</sequence>
<keyword evidence="10 12" id="KW-0456">Lyase</keyword>
<keyword evidence="8 12" id="KW-0663">Pyridoxal phosphate</keyword>
<dbReference type="HAMAP" id="MF_00133">
    <property type="entry name" value="Trp_synth_beta"/>
    <property type="match status" value="1"/>
</dbReference>
<dbReference type="RefSeq" id="WP_104848141.1">
    <property type="nucleotide sequence ID" value="NZ_PKOZ01000001.1"/>
</dbReference>
<evidence type="ECO:0000256" key="4">
    <source>
        <dbReference type="ARBA" id="ARBA00009982"/>
    </source>
</evidence>
<dbReference type="EC" id="4.2.1.20" evidence="12"/>
<comment type="similarity">
    <text evidence="4 12">Belongs to the TrpB family.</text>
</comment>
<reference evidence="14 15" key="1">
    <citation type="submission" date="2017-12" db="EMBL/GenBank/DDBJ databases">
        <title>Taxonomic description and draft genome of Pradoshia cofamensis Gen. nov., sp. nov., a thermotolerant bacillale isolated from anterior gut of earthworm Eisenia fetida.</title>
        <authorList>
            <person name="Saha T."/>
            <person name="Chakraborty R."/>
        </authorList>
    </citation>
    <scope>NUCLEOTIDE SEQUENCE [LARGE SCALE GENOMIC DNA]</scope>
    <source>
        <strain evidence="14 15">EAG3</strain>
    </source>
</reference>
<dbReference type="InterPro" id="IPR001926">
    <property type="entry name" value="TrpB-like_PALP"/>
</dbReference>
<dbReference type="NCBIfam" id="TIGR00263">
    <property type="entry name" value="trpB"/>
    <property type="match status" value="1"/>
</dbReference>
<dbReference type="UniPathway" id="UPA00035">
    <property type="reaction ID" value="UER00044"/>
</dbReference>
<comment type="subunit">
    <text evidence="5 12">Tetramer of two alpha and two beta chains.</text>
</comment>
<dbReference type="InterPro" id="IPR023026">
    <property type="entry name" value="Trp_synth_beta/beta-like"/>
</dbReference>
<protein>
    <recommendedName>
        <fullName evidence="12">Tryptophan synthase beta chain</fullName>
        <ecNumber evidence="12">4.2.1.20</ecNumber>
    </recommendedName>
</protein>
<gene>
    <name evidence="12 14" type="primary">trpB</name>
    <name evidence="14" type="ORF">CYL18_04000</name>
</gene>
<evidence type="ECO:0000256" key="7">
    <source>
        <dbReference type="ARBA" id="ARBA00022822"/>
    </source>
</evidence>
<comment type="catalytic activity">
    <reaction evidence="11 12">
        <text>(1S,2R)-1-C-(indol-3-yl)glycerol 3-phosphate + L-serine = D-glyceraldehyde 3-phosphate + L-tryptophan + H2O</text>
        <dbReference type="Rhea" id="RHEA:10532"/>
        <dbReference type="ChEBI" id="CHEBI:15377"/>
        <dbReference type="ChEBI" id="CHEBI:33384"/>
        <dbReference type="ChEBI" id="CHEBI:57912"/>
        <dbReference type="ChEBI" id="CHEBI:58866"/>
        <dbReference type="ChEBI" id="CHEBI:59776"/>
        <dbReference type="EC" id="4.2.1.20"/>
    </reaction>
</comment>
<dbReference type="CDD" id="cd06446">
    <property type="entry name" value="Trp-synth_B"/>
    <property type="match status" value="1"/>
</dbReference>
<evidence type="ECO:0000256" key="3">
    <source>
        <dbReference type="ARBA" id="ARBA00004733"/>
    </source>
</evidence>
<evidence type="ECO:0000256" key="8">
    <source>
        <dbReference type="ARBA" id="ARBA00022898"/>
    </source>
</evidence>
<evidence type="ECO:0000313" key="15">
    <source>
        <dbReference type="Proteomes" id="UP000239663"/>
    </source>
</evidence>
<dbReference type="GO" id="GO:0004834">
    <property type="term" value="F:tryptophan synthase activity"/>
    <property type="evidence" value="ECO:0007669"/>
    <property type="project" value="UniProtKB-UniRule"/>
</dbReference>
<dbReference type="PIRSF" id="PIRSF001413">
    <property type="entry name" value="Trp_syn_beta"/>
    <property type="match status" value="1"/>
</dbReference>
<keyword evidence="15" id="KW-1185">Reference proteome</keyword>
<keyword evidence="9 12" id="KW-0057">Aromatic amino acid biosynthesis</keyword>
<dbReference type="GO" id="GO:0005737">
    <property type="term" value="C:cytoplasm"/>
    <property type="evidence" value="ECO:0007669"/>
    <property type="project" value="TreeGrafter"/>
</dbReference>
<evidence type="ECO:0000256" key="5">
    <source>
        <dbReference type="ARBA" id="ARBA00011270"/>
    </source>
</evidence>
<dbReference type="InterPro" id="IPR006653">
    <property type="entry name" value="Trp_synth_b_CS"/>
</dbReference>
<evidence type="ECO:0000256" key="9">
    <source>
        <dbReference type="ARBA" id="ARBA00023141"/>
    </source>
</evidence>
<dbReference type="FunFam" id="3.40.50.1100:FF:000001">
    <property type="entry name" value="Tryptophan synthase beta chain"/>
    <property type="match status" value="1"/>
</dbReference>
<dbReference type="InterPro" id="IPR036052">
    <property type="entry name" value="TrpB-like_PALP_sf"/>
</dbReference>
<comment type="cofactor">
    <cofactor evidence="1 12">
        <name>pyridoxal 5'-phosphate</name>
        <dbReference type="ChEBI" id="CHEBI:597326"/>
    </cofactor>
</comment>
<evidence type="ECO:0000256" key="12">
    <source>
        <dbReference type="HAMAP-Rule" id="MF_00133"/>
    </source>
</evidence>
<comment type="function">
    <text evidence="2 12">The beta subunit is responsible for the synthesis of L-tryptophan from indole and L-serine.</text>
</comment>
<keyword evidence="7 12" id="KW-0822">Tryptophan biosynthesis</keyword>
<evidence type="ECO:0000259" key="13">
    <source>
        <dbReference type="Pfam" id="PF00291"/>
    </source>
</evidence>
<dbReference type="PANTHER" id="PTHR48077:SF3">
    <property type="entry name" value="TRYPTOPHAN SYNTHASE"/>
    <property type="match status" value="1"/>
</dbReference>
<dbReference type="AlphaFoldDB" id="A0A2S7N4U5"/>
<keyword evidence="6 12" id="KW-0028">Amino-acid biosynthesis</keyword>
<dbReference type="SUPFAM" id="SSF53686">
    <property type="entry name" value="Tryptophan synthase beta subunit-like PLP-dependent enzymes"/>
    <property type="match status" value="1"/>
</dbReference>
<dbReference type="InterPro" id="IPR006654">
    <property type="entry name" value="Trp_synth_beta"/>
</dbReference>
<dbReference type="PROSITE" id="PS00168">
    <property type="entry name" value="TRP_SYNTHASE_BETA"/>
    <property type="match status" value="1"/>
</dbReference>
<dbReference type="Pfam" id="PF00291">
    <property type="entry name" value="PALP"/>
    <property type="match status" value="1"/>
</dbReference>
<comment type="caution">
    <text evidence="14">The sequence shown here is derived from an EMBL/GenBank/DDBJ whole genome shotgun (WGS) entry which is preliminary data.</text>
</comment>
<evidence type="ECO:0000256" key="11">
    <source>
        <dbReference type="ARBA" id="ARBA00049047"/>
    </source>
</evidence>
<evidence type="ECO:0000256" key="10">
    <source>
        <dbReference type="ARBA" id="ARBA00023239"/>
    </source>
</evidence>
<dbReference type="PANTHER" id="PTHR48077">
    <property type="entry name" value="TRYPTOPHAN SYNTHASE-RELATED"/>
    <property type="match status" value="1"/>
</dbReference>
<dbReference type="Gene3D" id="3.40.50.1100">
    <property type="match status" value="2"/>
</dbReference>
<dbReference type="FunFam" id="3.40.50.1100:FF:000004">
    <property type="entry name" value="Tryptophan synthase beta chain"/>
    <property type="match status" value="1"/>
</dbReference>
<organism evidence="14 15">
    <name type="scientific">Pradoshia eiseniae</name>
    <dbReference type="NCBI Taxonomy" id="2064768"/>
    <lineage>
        <taxon>Bacteria</taxon>
        <taxon>Bacillati</taxon>
        <taxon>Bacillota</taxon>
        <taxon>Bacilli</taxon>
        <taxon>Bacillales</taxon>
        <taxon>Bacillaceae</taxon>
        <taxon>Pradoshia</taxon>
    </lineage>
</organism>
<evidence type="ECO:0000256" key="2">
    <source>
        <dbReference type="ARBA" id="ARBA00002786"/>
    </source>
</evidence>
<proteinExistence type="inferred from homology"/>
<evidence type="ECO:0000256" key="1">
    <source>
        <dbReference type="ARBA" id="ARBA00001933"/>
    </source>
</evidence>
<feature type="modified residue" description="N6-(pyridoxal phosphate)lysine" evidence="12">
    <location>
        <position position="92"/>
    </location>
</feature>